<dbReference type="EMBL" id="CAJOBG010004646">
    <property type="protein sequence ID" value="CAF4120166.1"/>
    <property type="molecule type" value="Genomic_DNA"/>
</dbReference>
<reference evidence="7" key="1">
    <citation type="submission" date="2021-02" db="EMBL/GenBank/DDBJ databases">
        <authorList>
            <person name="Nowell W R."/>
        </authorList>
    </citation>
    <scope>NUCLEOTIDE SEQUENCE</scope>
</reference>
<dbReference type="InterPro" id="IPR001898">
    <property type="entry name" value="SLC13A/DASS"/>
</dbReference>
<feature type="transmembrane region" description="Helical" evidence="6">
    <location>
        <begin position="572"/>
        <end position="596"/>
    </location>
</feature>
<organism evidence="7 8">
    <name type="scientific">Rotaria magnacalcarata</name>
    <dbReference type="NCBI Taxonomy" id="392030"/>
    <lineage>
        <taxon>Eukaryota</taxon>
        <taxon>Metazoa</taxon>
        <taxon>Spiralia</taxon>
        <taxon>Gnathifera</taxon>
        <taxon>Rotifera</taxon>
        <taxon>Eurotatoria</taxon>
        <taxon>Bdelloidea</taxon>
        <taxon>Philodinida</taxon>
        <taxon>Philodinidae</taxon>
        <taxon>Rotaria</taxon>
    </lineage>
</organism>
<keyword evidence="4 6" id="KW-1133">Transmembrane helix</keyword>
<dbReference type="GO" id="GO:0015556">
    <property type="term" value="F:C4-dicarboxylate transmembrane transporter activity"/>
    <property type="evidence" value="ECO:0007669"/>
    <property type="project" value="UniProtKB-ARBA"/>
</dbReference>
<protein>
    <submittedName>
        <fullName evidence="7">Uncharacterized protein</fullName>
    </submittedName>
</protein>
<dbReference type="GO" id="GO:0005310">
    <property type="term" value="F:dicarboxylic acid transmembrane transporter activity"/>
    <property type="evidence" value="ECO:0007669"/>
    <property type="project" value="UniProtKB-ARBA"/>
</dbReference>
<gene>
    <name evidence="7" type="ORF">OVN521_LOCUS21932</name>
</gene>
<comment type="similarity">
    <text evidence="2">Belongs to the SLC13A/DASS transporter (TC 2.A.47) family. NADC subfamily.</text>
</comment>
<dbReference type="GO" id="GO:0005886">
    <property type="term" value="C:plasma membrane"/>
    <property type="evidence" value="ECO:0007669"/>
    <property type="project" value="TreeGrafter"/>
</dbReference>
<evidence type="ECO:0000256" key="4">
    <source>
        <dbReference type="ARBA" id="ARBA00022989"/>
    </source>
</evidence>
<keyword evidence="8" id="KW-1185">Reference proteome</keyword>
<comment type="subcellular location">
    <subcellularLocation>
        <location evidence="1">Membrane</location>
        <topology evidence="1">Multi-pass membrane protein</topology>
    </subcellularLocation>
</comment>
<feature type="transmembrane region" description="Helical" evidence="6">
    <location>
        <begin position="356"/>
        <end position="375"/>
    </location>
</feature>
<feature type="transmembrane region" description="Helical" evidence="6">
    <location>
        <begin position="293"/>
        <end position="319"/>
    </location>
</feature>
<comment type="caution">
    <text evidence="7">The sequence shown here is derived from an EMBL/GenBank/DDBJ whole genome shotgun (WGS) entry which is preliminary data.</text>
</comment>
<dbReference type="PANTHER" id="PTHR10283">
    <property type="entry name" value="SOLUTE CARRIER FAMILY 13 MEMBER"/>
    <property type="match status" value="1"/>
</dbReference>
<feature type="transmembrane region" description="Helical" evidence="6">
    <location>
        <begin position="249"/>
        <end position="273"/>
    </location>
</feature>
<sequence length="599" mass="66585">MANVHRVKQFLKSWWRLLIIALTPLILLPLPLVVNSIQAKCACVVLLLTIYWVFEVMPYAVTSLLPLAFFPMAGVISGDEIGHNYFKDISTLFLGSMILAHAMEHVQLHRRLALFVLKIVGSSVKWSMAGLMIVTAFLSMWINNSAATSIMIPAAIAIIDEFKNYDQQHHQTNQGQLQSEEILSVDGLTMLPMQIIGSSDDDEPLLAQESCDESVIELSPSIDHRSSSSTRQFPLTKQQIDYKQLKTGFLISVAYSAAVGGLGTLVGTGPNIFVKGFTDQFYSNGSTAFEVSFANFTLFAFPMSLILIVLCWFWLQLLYNRKELFQWRKVDASVQESQKHVQSILKQQYEALGSMNWQEGTIIILFFILLILWVTRDFSNINGWSVLFRKGYVTDGTAAVLIGALPLILPNKNPLKSTAYNMFVLDIDNFISENWDYNPILEWNHLSKVFPWGVFMLQGAGLAIAEGFKRSDLSSTVATFLQFIVGTSRTVTILIVIIVSAILTEFTSNLACASILFPILDGMAKSTKIHPAYLIMSSCMGVSLSLMLPIATPPNAMIFASGDVRIRDLIRAGVGFKIIGILVIFLASVTVLAPIFRIH</sequence>
<evidence type="ECO:0000313" key="7">
    <source>
        <dbReference type="EMBL" id="CAF4120166.1"/>
    </source>
</evidence>
<evidence type="ECO:0000256" key="2">
    <source>
        <dbReference type="ARBA" id="ARBA00006772"/>
    </source>
</evidence>
<proteinExistence type="inferred from homology"/>
<name>A0A819W734_9BILA</name>
<evidence type="ECO:0000256" key="6">
    <source>
        <dbReference type="SAM" id="Phobius"/>
    </source>
</evidence>
<feature type="transmembrane region" description="Helical" evidence="6">
    <location>
        <begin position="49"/>
        <end position="73"/>
    </location>
</feature>
<accession>A0A819W734</accession>
<evidence type="ECO:0000256" key="3">
    <source>
        <dbReference type="ARBA" id="ARBA00022692"/>
    </source>
</evidence>
<evidence type="ECO:0000256" key="5">
    <source>
        <dbReference type="ARBA" id="ARBA00023136"/>
    </source>
</evidence>
<evidence type="ECO:0000313" key="8">
    <source>
        <dbReference type="Proteomes" id="UP000663866"/>
    </source>
</evidence>
<feature type="transmembrane region" description="Helical" evidence="6">
    <location>
        <begin position="506"/>
        <end position="524"/>
    </location>
</feature>
<dbReference type="Proteomes" id="UP000663866">
    <property type="component" value="Unassembled WGS sequence"/>
</dbReference>
<dbReference type="Pfam" id="PF00939">
    <property type="entry name" value="Na_sulph_symp"/>
    <property type="match status" value="1"/>
</dbReference>
<keyword evidence="3 6" id="KW-0812">Transmembrane</keyword>
<dbReference type="PANTHER" id="PTHR10283:SF82">
    <property type="entry name" value="SOLUTE CARRIER FAMILY 13 MEMBER 2"/>
    <property type="match status" value="1"/>
</dbReference>
<feature type="transmembrane region" description="Helical" evidence="6">
    <location>
        <begin position="531"/>
        <end position="552"/>
    </location>
</feature>
<keyword evidence="5 6" id="KW-0472">Membrane</keyword>
<evidence type="ECO:0000256" key="1">
    <source>
        <dbReference type="ARBA" id="ARBA00004141"/>
    </source>
</evidence>
<dbReference type="AlphaFoldDB" id="A0A819W734"/>